<feature type="compositionally biased region" description="Basic residues" evidence="1">
    <location>
        <begin position="195"/>
        <end position="209"/>
    </location>
</feature>
<feature type="region of interest" description="Disordered" evidence="1">
    <location>
        <begin position="1"/>
        <end position="23"/>
    </location>
</feature>
<evidence type="ECO:0000256" key="1">
    <source>
        <dbReference type="SAM" id="MobiDB-lite"/>
    </source>
</evidence>
<feature type="compositionally biased region" description="Polar residues" evidence="1">
    <location>
        <begin position="184"/>
        <end position="194"/>
    </location>
</feature>
<name>A0AAW0D259_9AGAR</name>
<proteinExistence type="predicted"/>
<dbReference type="AlphaFoldDB" id="A0AAW0D259"/>
<comment type="caution">
    <text evidence="2">The sequence shown here is derived from an EMBL/GenBank/DDBJ whole genome shotgun (WGS) entry which is preliminary data.</text>
</comment>
<reference evidence="2 3" key="1">
    <citation type="journal article" date="2024" name="J Genomics">
        <title>Draft genome sequencing and assembly of Favolaschia claudopus CIRM-BRFM 2984 isolated from oak limbs.</title>
        <authorList>
            <person name="Navarro D."/>
            <person name="Drula E."/>
            <person name="Chaduli D."/>
            <person name="Cazenave R."/>
            <person name="Ahrendt S."/>
            <person name="Wang J."/>
            <person name="Lipzen A."/>
            <person name="Daum C."/>
            <person name="Barry K."/>
            <person name="Grigoriev I.V."/>
            <person name="Favel A."/>
            <person name="Rosso M.N."/>
            <person name="Martin F."/>
        </authorList>
    </citation>
    <scope>NUCLEOTIDE SEQUENCE [LARGE SCALE GENOMIC DNA]</scope>
    <source>
        <strain evidence="2 3">CIRM-BRFM 2984</strain>
    </source>
</reference>
<evidence type="ECO:0000313" key="3">
    <source>
        <dbReference type="Proteomes" id="UP001362999"/>
    </source>
</evidence>
<feature type="region of interest" description="Disordered" evidence="1">
    <location>
        <begin position="60"/>
        <end position="83"/>
    </location>
</feature>
<sequence length="226" mass="24825">MADVKGKGKAREEPLGDAPQNPQLIRITNHGKIQNWVSFALDFLDKHELIPIVLHTLPDTSKSTPIDNAEGAKRVSHPPSLSHTASTVPRLITVVEIIKREYLKKLELAQSSTLLGLHQYNEIGTLEEELNIGAGAADSQLPDDPDAQRSQAIIAALEGKSHLKTKQTPFMRITLSKIEVPGLTTATYQPPQTRKISKSAKARAKRREKKAAEGILEPAEDMVEEP</sequence>
<dbReference type="Proteomes" id="UP001362999">
    <property type="component" value="Unassembled WGS sequence"/>
</dbReference>
<organism evidence="2 3">
    <name type="scientific">Favolaschia claudopus</name>
    <dbReference type="NCBI Taxonomy" id="2862362"/>
    <lineage>
        <taxon>Eukaryota</taxon>
        <taxon>Fungi</taxon>
        <taxon>Dikarya</taxon>
        <taxon>Basidiomycota</taxon>
        <taxon>Agaricomycotina</taxon>
        <taxon>Agaricomycetes</taxon>
        <taxon>Agaricomycetidae</taxon>
        <taxon>Agaricales</taxon>
        <taxon>Marasmiineae</taxon>
        <taxon>Mycenaceae</taxon>
        <taxon>Favolaschia</taxon>
    </lineage>
</organism>
<protein>
    <submittedName>
        <fullName evidence="2">Uncharacterized protein</fullName>
    </submittedName>
</protein>
<feature type="compositionally biased region" description="Basic and acidic residues" evidence="1">
    <location>
        <begin position="1"/>
        <end position="14"/>
    </location>
</feature>
<evidence type="ECO:0000313" key="2">
    <source>
        <dbReference type="EMBL" id="KAK7044855.1"/>
    </source>
</evidence>
<keyword evidence="3" id="KW-1185">Reference proteome</keyword>
<gene>
    <name evidence="2" type="ORF">R3P38DRAFT_2881269</name>
</gene>
<dbReference type="EMBL" id="JAWWNJ010000011">
    <property type="protein sequence ID" value="KAK7044855.1"/>
    <property type="molecule type" value="Genomic_DNA"/>
</dbReference>
<feature type="region of interest" description="Disordered" evidence="1">
    <location>
        <begin position="184"/>
        <end position="226"/>
    </location>
</feature>
<accession>A0AAW0D259</accession>